<feature type="compositionally biased region" description="Polar residues" evidence="2">
    <location>
        <begin position="1100"/>
        <end position="1117"/>
    </location>
</feature>
<feature type="compositionally biased region" description="Polar residues" evidence="2">
    <location>
        <begin position="1050"/>
        <end position="1063"/>
    </location>
</feature>
<feature type="region of interest" description="Disordered" evidence="2">
    <location>
        <begin position="1209"/>
        <end position="1241"/>
    </location>
</feature>
<dbReference type="InterPro" id="IPR022150">
    <property type="entry name" value="AKNA_dom"/>
</dbReference>
<dbReference type="PANTHER" id="PTHR21510:SF15">
    <property type="entry name" value="MICROTUBULE ORGANIZATION PROTEIN AKNA"/>
    <property type="match status" value="1"/>
</dbReference>
<feature type="compositionally biased region" description="Polar residues" evidence="2">
    <location>
        <begin position="685"/>
        <end position="701"/>
    </location>
</feature>
<name>A0AAV1GCB3_XYRNO</name>
<evidence type="ECO:0000256" key="1">
    <source>
        <dbReference type="SAM" id="Coils"/>
    </source>
</evidence>
<evidence type="ECO:0000259" key="3">
    <source>
        <dbReference type="Pfam" id="PF12443"/>
    </source>
</evidence>
<evidence type="ECO:0000313" key="5">
    <source>
        <dbReference type="Proteomes" id="UP001178508"/>
    </source>
</evidence>
<feature type="region of interest" description="Disordered" evidence="2">
    <location>
        <begin position="1040"/>
        <end position="1192"/>
    </location>
</feature>
<feature type="region of interest" description="Disordered" evidence="2">
    <location>
        <begin position="506"/>
        <end position="533"/>
    </location>
</feature>
<feature type="compositionally biased region" description="Basic residues" evidence="2">
    <location>
        <begin position="933"/>
        <end position="943"/>
    </location>
</feature>
<feature type="compositionally biased region" description="Polar residues" evidence="2">
    <location>
        <begin position="265"/>
        <end position="277"/>
    </location>
</feature>
<proteinExistence type="predicted"/>
<feature type="compositionally biased region" description="Polar residues" evidence="2">
    <location>
        <begin position="223"/>
        <end position="242"/>
    </location>
</feature>
<feature type="compositionally biased region" description="Basic and acidic residues" evidence="2">
    <location>
        <begin position="1064"/>
        <end position="1082"/>
    </location>
</feature>
<protein>
    <submittedName>
        <fullName evidence="4">AT-hook-containing transcription factor isoform X1</fullName>
    </submittedName>
</protein>
<dbReference type="Pfam" id="PF12443">
    <property type="entry name" value="AKNA"/>
    <property type="match status" value="1"/>
</dbReference>
<dbReference type="PANTHER" id="PTHR21510">
    <property type="entry name" value="AKNA DOMAIN-CONTAINING PROTEIN"/>
    <property type="match status" value="1"/>
</dbReference>
<feature type="compositionally biased region" description="Polar residues" evidence="2">
    <location>
        <begin position="306"/>
        <end position="325"/>
    </location>
</feature>
<dbReference type="GO" id="GO:0021849">
    <property type="term" value="P:neuroblast division in subventricular zone"/>
    <property type="evidence" value="ECO:0007669"/>
    <property type="project" value="TreeGrafter"/>
</dbReference>
<feature type="compositionally biased region" description="Low complexity" evidence="2">
    <location>
        <begin position="16"/>
        <end position="28"/>
    </location>
</feature>
<feature type="compositionally biased region" description="Polar residues" evidence="2">
    <location>
        <begin position="887"/>
        <end position="917"/>
    </location>
</feature>
<feature type="region of interest" description="Disordered" evidence="2">
    <location>
        <begin position="222"/>
        <end position="385"/>
    </location>
</feature>
<reference evidence="4" key="1">
    <citation type="submission" date="2023-08" db="EMBL/GenBank/DDBJ databases">
        <authorList>
            <person name="Alioto T."/>
            <person name="Alioto T."/>
            <person name="Gomez Garrido J."/>
        </authorList>
    </citation>
    <scope>NUCLEOTIDE SEQUENCE</scope>
</reference>
<organism evidence="4 5">
    <name type="scientific">Xyrichtys novacula</name>
    <name type="common">Pearly razorfish</name>
    <name type="synonym">Hemipteronotus novacula</name>
    <dbReference type="NCBI Taxonomy" id="13765"/>
    <lineage>
        <taxon>Eukaryota</taxon>
        <taxon>Metazoa</taxon>
        <taxon>Chordata</taxon>
        <taxon>Craniata</taxon>
        <taxon>Vertebrata</taxon>
        <taxon>Euteleostomi</taxon>
        <taxon>Actinopterygii</taxon>
        <taxon>Neopterygii</taxon>
        <taxon>Teleostei</taxon>
        <taxon>Neoteleostei</taxon>
        <taxon>Acanthomorphata</taxon>
        <taxon>Eupercaria</taxon>
        <taxon>Labriformes</taxon>
        <taxon>Labridae</taxon>
        <taxon>Xyrichtys</taxon>
    </lineage>
</organism>
<dbReference type="GO" id="GO:0005813">
    <property type="term" value="C:centrosome"/>
    <property type="evidence" value="ECO:0007669"/>
    <property type="project" value="TreeGrafter"/>
</dbReference>
<feature type="region of interest" description="Disordered" evidence="2">
    <location>
        <begin position="1"/>
        <end position="47"/>
    </location>
</feature>
<feature type="compositionally biased region" description="Basic and acidic residues" evidence="2">
    <location>
        <begin position="326"/>
        <end position="346"/>
    </location>
</feature>
<feature type="compositionally biased region" description="Basic and acidic residues" evidence="2">
    <location>
        <begin position="1155"/>
        <end position="1167"/>
    </location>
</feature>
<dbReference type="InterPro" id="IPR052655">
    <property type="entry name" value="AKNA_Centrosome-Trans_reg"/>
</dbReference>
<feature type="compositionally biased region" description="Acidic residues" evidence="2">
    <location>
        <begin position="29"/>
        <end position="40"/>
    </location>
</feature>
<feature type="coiled-coil region" evidence="1">
    <location>
        <begin position="436"/>
        <end position="463"/>
    </location>
</feature>
<feature type="compositionally biased region" description="Low complexity" evidence="2">
    <location>
        <begin position="1124"/>
        <end position="1133"/>
    </location>
</feature>
<dbReference type="GO" id="GO:0060234">
    <property type="term" value="P:neuroblast delamination"/>
    <property type="evidence" value="ECO:0007669"/>
    <property type="project" value="TreeGrafter"/>
</dbReference>
<keyword evidence="5" id="KW-1185">Reference proteome</keyword>
<gene>
    <name evidence="4" type="ORF">XNOV1_A007501</name>
</gene>
<feature type="region of interest" description="Disordered" evidence="2">
    <location>
        <begin position="641"/>
        <end position="1016"/>
    </location>
</feature>
<feature type="compositionally biased region" description="Basic and acidic residues" evidence="2">
    <location>
        <begin position="746"/>
        <end position="755"/>
    </location>
</feature>
<evidence type="ECO:0000256" key="2">
    <source>
        <dbReference type="SAM" id="MobiDB-lite"/>
    </source>
</evidence>
<evidence type="ECO:0000313" key="4">
    <source>
        <dbReference type="EMBL" id="CAJ1070811.1"/>
    </source>
</evidence>
<feature type="compositionally biased region" description="Basic and acidic residues" evidence="2">
    <location>
        <begin position="972"/>
        <end position="982"/>
    </location>
</feature>
<feature type="compositionally biased region" description="Polar residues" evidence="2">
    <location>
        <begin position="780"/>
        <end position="803"/>
    </location>
</feature>
<feature type="compositionally biased region" description="Low complexity" evidence="2">
    <location>
        <begin position="864"/>
        <end position="877"/>
    </location>
</feature>
<dbReference type="GO" id="GO:0001837">
    <property type="term" value="P:epithelial to mesenchymal transition"/>
    <property type="evidence" value="ECO:0007669"/>
    <property type="project" value="TreeGrafter"/>
</dbReference>
<feature type="compositionally biased region" description="Low complexity" evidence="2">
    <location>
        <begin position="983"/>
        <end position="993"/>
    </location>
</feature>
<feature type="domain" description="AKNA" evidence="3">
    <location>
        <begin position="586"/>
        <end position="638"/>
    </location>
</feature>
<keyword evidence="1" id="KW-0175">Coiled coil</keyword>
<sequence length="1347" mass="148742">MERQSNTTAGILFWTPAPARTSPPSSAISEDEREHEEEEQVEKGDDFVSQMDENGIIGLTEALEDVEVRESCDELDSEFIADLNPGPFTPEEEDFRDLRDQSNSEPWLKWLLPGSDKYLDMMEKEEDGKKTGKRGRKLREEHLGIINGLTESQMSKVENVQTSPEQSSSAHLPAMETLKVSNHHCPVSQPASSVTRPTFPHLLHFIAEEILAAPGIQAETLPDMSSSESIQDSPRSHTSLRSSPPCHEEKLRASPQPLALFSDGLSDTYSRGTNRPLNGTVKPDRHHKQPTSSPRTTRLPCPKASYSKTQCLSTDGADSSRQTKSLNRESRAKNKAAKVDETRKESLSYPTPDFSKVEPRVRFPKGGYTPPKSRRSFRRDSLSPESTFVFKSPAAEVSLNTMDGSVPPVSCEPTSSALISIVPQESRRKQQATPLIQQLQEDYNRLLIKYAEAENTIDRLRLEAKVNLYSDPPKPGLLMQSGLNKEASKVMTLDFPQAQRAEVNTAPLHQNERSRHQESSSACPSTRSPGPQIGEQLAQTLYSQTEKFLQQLQTVEDLLRRRILTPVQQMRCVSQLAEGFNSLGKGYLLARDEHKLLQQQGADLGHFDPERELEGLIFQCGQHLEELKEQVEQIQQEMPICEVPPSPCPHHTSSSVSSEEEDTETKPQSPPMSSLADPEEAANVVGTSASTDGETPNSSYLKSVDGKHKRVDQHPDTIVDEGSDYRKEALNRSQRDGVHQSTTLGTDREERDGPADAKGNLKVQKSLPQRKPVYLDSPPVNKQHTSRSSSISCKVFSQPTSPSAPCPSGRRSVELGKSHSSSLSSLGEITASEKRNSKFQTQIHRVLSQDGIISPEMDSGFVGSESSHPTPAAAPSPLHQRAPESVSLLQGGNSGKPQTGPITAPSPTSSLLHTQTVVEPRGALQISPDIPRRSRQRQRRRRFSGSLQRWSAQDRAESGTSEFGLESDSTASEDRLNVHDTESINSLHSSSSSPAEHYRHGNSFRALNSSQVADRRAAVETLQAEVSRLKGRLESCLKNQKPMFSRRAHSSAQENYTASTPCDRSNERGSDSSRQRRDRWTADDVGESTMRRATKRPTSAHRQTSTQHDVCAESSTSEPPPLVSRSTQTSSAARRSHDAHTNTVHSRTQIKQHPRVSETADEPDSRGRKAPLCPQCLSRHQGQPENVGSREPAHSSRCHHCLHCGCSEQTKRPEPDCRRVSDSSKHMTSQTAQPAPGGVSGRHFTAAAPPAALHCMSVCPPPLLFYSLPLYVSPSNSSGQSSGVRGREERRVRLRHSLSTDRQLCTDSSLDRAIRAARNMKHTSAHMARSLAAGLHYQELLTQSCSY</sequence>
<feature type="compositionally biased region" description="Basic and acidic residues" evidence="2">
    <location>
        <begin position="1209"/>
        <end position="1225"/>
    </location>
</feature>
<feature type="compositionally biased region" description="Polar residues" evidence="2">
    <location>
        <begin position="519"/>
        <end position="529"/>
    </location>
</feature>
<accession>A0AAV1GCB3</accession>
<feature type="compositionally biased region" description="Basic and acidic residues" evidence="2">
    <location>
        <begin position="712"/>
        <end position="738"/>
    </location>
</feature>
<dbReference type="Proteomes" id="UP001178508">
    <property type="component" value="Chromosome 13"/>
</dbReference>
<dbReference type="EMBL" id="OY660876">
    <property type="protein sequence ID" value="CAJ1070811.1"/>
    <property type="molecule type" value="Genomic_DNA"/>
</dbReference>